<dbReference type="Proteomes" id="UP001341840">
    <property type="component" value="Unassembled WGS sequence"/>
</dbReference>
<keyword evidence="2" id="KW-1185">Reference proteome</keyword>
<evidence type="ECO:0000313" key="2">
    <source>
        <dbReference type="Proteomes" id="UP001341840"/>
    </source>
</evidence>
<accession>A0ABU6Q566</accession>
<proteinExistence type="predicted"/>
<reference evidence="1 2" key="1">
    <citation type="journal article" date="2023" name="Plants (Basel)">
        <title>Bridging the Gap: Combining Genomics and Transcriptomics Approaches to Understand Stylosanthes scabra, an Orphan Legume from the Brazilian Caatinga.</title>
        <authorList>
            <person name="Ferreira-Neto J.R.C."/>
            <person name="da Silva M.D."/>
            <person name="Binneck E."/>
            <person name="de Melo N.F."/>
            <person name="da Silva R.H."/>
            <person name="de Melo A.L.T.M."/>
            <person name="Pandolfi V."/>
            <person name="Bustamante F.O."/>
            <person name="Brasileiro-Vidal A.C."/>
            <person name="Benko-Iseppon A.M."/>
        </authorList>
    </citation>
    <scope>NUCLEOTIDE SEQUENCE [LARGE SCALE GENOMIC DNA]</scope>
    <source>
        <tissue evidence="1">Leaves</tissue>
    </source>
</reference>
<dbReference type="EMBL" id="JASCZI010000022">
    <property type="protein sequence ID" value="MED6106967.1"/>
    <property type="molecule type" value="Genomic_DNA"/>
</dbReference>
<comment type="caution">
    <text evidence="1">The sequence shown here is derived from an EMBL/GenBank/DDBJ whole genome shotgun (WGS) entry which is preliminary data.</text>
</comment>
<protein>
    <submittedName>
        <fullName evidence="1">Uncharacterized protein</fullName>
    </submittedName>
</protein>
<organism evidence="1 2">
    <name type="scientific">Stylosanthes scabra</name>
    <dbReference type="NCBI Taxonomy" id="79078"/>
    <lineage>
        <taxon>Eukaryota</taxon>
        <taxon>Viridiplantae</taxon>
        <taxon>Streptophyta</taxon>
        <taxon>Embryophyta</taxon>
        <taxon>Tracheophyta</taxon>
        <taxon>Spermatophyta</taxon>
        <taxon>Magnoliopsida</taxon>
        <taxon>eudicotyledons</taxon>
        <taxon>Gunneridae</taxon>
        <taxon>Pentapetalae</taxon>
        <taxon>rosids</taxon>
        <taxon>fabids</taxon>
        <taxon>Fabales</taxon>
        <taxon>Fabaceae</taxon>
        <taxon>Papilionoideae</taxon>
        <taxon>50 kb inversion clade</taxon>
        <taxon>dalbergioids sensu lato</taxon>
        <taxon>Dalbergieae</taxon>
        <taxon>Pterocarpus clade</taxon>
        <taxon>Stylosanthes</taxon>
    </lineage>
</organism>
<evidence type="ECO:0000313" key="1">
    <source>
        <dbReference type="EMBL" id="MED6106967.1"/>
    </source>
</evidence>
<name>A0ABU6Q566_9FABA</name>
<gene>
    <name evidence="1" type="ORF">PIB30_009573</name>
</gene>
<sequence length="124" mass="14068">MVEQYLGARPPIPPNAPKESFVIKMVWLRERLQHFPPDANADTLRQYARRIPHAGQVRQLGAHSMAPVAEKLPHMCATVVGECCICLDVQITMQCFKEEDYGYCRMCSANIVVDLPQIFRLVPT</sequence>